<feature type="compositionally biased region" description="Low complexity" evidence="10">
    <location>
        <begin position="47"/>
        <end position="67"/>
    </location>
</feature>
<keyword evidence="5" id="KW-0805">Transcription regulation</keyword>
<dbReference type="Gene3D" id="3.30.50.10">
    <property type="entry name" value="Erythroid Transcription Factor GATA-1, subunit A"/>
    <property type="match status" value="1"/>
</dbReference>
<organism evidence="12 13">
    <name type="scientific">Trichodelitschia bisporula</name>
    <dbReference type="NCBI Taxonomy" id="703511"/>
    <lineage>
        <taxon>Eukaryota</taxon>
        <taxon>Fungi</taxon>
        <taxon>Dikarya</taxon>
        <taxon>Ascomycota</taxon>
        <taxon>Pezizomycotina</taxon>
        <taxon>Dothideomycetes</taxon>
        <taxon>Dothideomycetes incertae sedis</taxon>
        <taxon>Phaeotrichales</taxon>
        <taxon>Phaeotrichaceae</taxon>
        <taxon>Trichodelitschia</taxon>
    </lineage>
</organism>
<evidence type="ECO:0000256" key="1">
    <source>
        <dbReference type="ARBA" id="ARBA00004123"/>
    </source>
</evidence>
<accession>A0A6G1I7J0</accession>
<feature type="region of interest" description="Disordered" evidence="10">
    <location>
        <begin position="746"/>
        <end position="900"/>
    </location>
</feature>
<dbReference type="GO" id="GO:0008270">
    <property type="term" value="F:zinc ion binding"/>
    <property type="evidence" value="ECO:0007669"/>
    <property type="project" value="UniProtKB-KW"/>
</dbReference>
<keyword evidence="3 9" id="KW-0863">Zinc-finger</keyword>
<feature type="compositionally biased region" description="Low complexity" evidence="10">
    <location>
        <begin position="800"/>
        <end position="818"/>
    </location>
</feature>
<keyword evidence="13" id="KW-1185">Reference proteome</keyword>
<dbReference type="InterPro" id="IPR013088">
    <property type="entry name" value="Znf_NHR/GATA"/>
</dbReference>
<evidence type="ECO:0000256" key="7">
    <source>
        <dbReference type="ARBA" id="ARBA00023163"/>
    </source>
</evidence>
<dbReference type="AlphaFoldDB" id="A0A6G1I7J0"/>
<dbReference type="SMART" id="SM00401">
    <property type="entry name" value="ZnF_GATA"/>
    <property type="match status" value="1"/>
</dbReference>
<evidence type="ECO:0000313" key="12">
    <source>
        <dbReference type="EMBL" id="KAF2404268.1"/>
    </source>
</evidence>
<evidence type="ECO:0000256" key="10">
    <source>
        <dbReference type="SAM" id="MobiDB-lite"/>
    </source>
</evidence>
<name>A0A6G1I7J0_9PEZI</name>
<comment type="subcellular location">
    <subcellularLocation>
        <location evidence="1">Nucleus</location>
    </subcellularLocation>
</comment>
<dbReference type="GO" id="GO:0005634">
    <property type="term" value="C:nucleus"/>
    <property type="evidence" value="ECO:0007669"/>
    <property type="project" value="UniProtKB-SubCell"/>
</dbReference>
<dbReference type="Proteomes" id="UP000799640">
    <property type="component" value="Unassembled WGS sequence"/>
</dbReference>
<dbReference type="PANTHER" id="PTHR10071:SF281">
    <property type="entry name" value="BOX A-BINDING FACTOR-RELATED"/>
    <property type="match status" value="1"/>
</dbReference>
<dbReference type="FunFam" id="3.30.50.10:FF:000007">
    <property type="entry name" value="Nitrogen regulatory AreA, N-terminal"/>
    <property type="match status" value="1"/>
</dbReference>
<feature type="region of interest" description="Disordered" evidence="10">
    <location>
        <begin position="47"/>
        <end position="99"/>
    </location>
</feature>
<protein>
    <recommendedName>
        <fullName evidence="11">GATA-type domain-containing protein</fullName>
    </recommendedName>
</protein>
<reference evidence="12" key="1">
    <citation type="journal article" date="2020" name="Stud. Mycol.">
        <title>101 Dothideomycetes genomes: a test case for predicting lifestyles and emergence of pathogens.</title>
        <authorList>
            <person name="Haridas S."/>
            <person name="Albert R."/>
            <person name="Binder M."/>
            <person name="Bloem J."/>
            <person name="Labutti K."/>
            <person name="Salamov A."/>
            <person name="Andreopoulos B."/>
            <person name="Baker S."/>
            <person name="Barry K."/>
            <person name="Bills G."/>
            <person name="Bluhm B."/>
            <person name="Cannon C."/>
            <person name="Castanera R."/>
            <person name="Culley D."/>
            <person name="Daum C."/>
            <person name="Ezra D."/>
            <person name="Gonzalez J."/>
            <person name="Henrissat B."/>
            <person name="Kuo A."/>
            <person name="Liang C."/>
            <person name="Lipzen A."/>
            <person name="Lutzoni F."/>
            <person name="Magnuson J."/>
            <person name="Mondo S."/>
            <person name="Nolan M."/>
            <person name="Ohm R."/>
            <person name="Pangilinan J."/>
            <person name="Park H.-J."/>
            <person name="Ramirez L."/>
            <person name="Alfaro M."/>
            <person name="Sun H."/>
            <person name="Tritt A."/>
            <person name="Yoshinaga Y."/>
            <person name="Zwiers L.-H."/>
            <person name="Turgeon B."/>
            <person name="Goodwin S."/>
            <person name="Spatafora J."/>
            <person name="Crous P."/>
            <person name="Grigoriev I."/>
        </authorList>
    </citation>
    <scope>NUCLEOTIDE SEQUENCE</scope>
    <source>
        <strain evidence="12">CBS 262.69</strain>
    </source>
</reference>
<evidence type="ECO:0000256" key="3">
    <source>
        <dbReference type="ARBA" id="ARBA00022771"/>
    </source>
</evidence>
<dbReference type="SUPFAM" id="SSF57716">
    <property type="entry name" value="Glucocorticoid receptor-like (DNA-binding domain)"/>
    <property type="match status" value="1"/>
</dbReference>
<dbReference type="GO" id="GO:0000981">
    <property type="term" value="F:DNA-binding transcription factor activity, RNA polymerase II-specific"/>
    <property type="evidence" value="ECO:0007669"/>
    <property type="project" value="TreeGrafter"/>
</dbReference>
<evidence type="ECO:0000256" key="6">
    <source>
        <dbReference type="ARBA" id="ARBA00023063"/>
    </source>
</evidence>
<feature type="compositionally biased region" description="Polar residues" evidence="10">
    <location>
        <begin position="201"/>
        <end position="221"/>
    </location>
</feature>
<evidence type="ECO:0000259" key="11">
    <source>
        <dbReference type="PROSITE" id="PS50114"/>
    </source>
</evidence>
<feature type="compositionally biased region" description="Low complexity" evidence="10">
    <location>
        <begin position="672"/>
        <end position="685"/>
    </location>
</feature>
<feature type="compositionally biased region" description="Low complexity" evidence="10">
    <location>
        <begin position="826"/>
        <end position="840"/>
    </location>
</feature>
<evidence type="ECO:0000256" key="8">
    <source>
        <dbReference type="ARBA" id="ARBA00023242"/>
    </source>
</evidence>
<feature type="region of interest" description="Disordered" evidence="10">
    <location>
        <begin position="179"/>
        <end position="250"/>
    </location>
</feature>
<keyword evidence="2" id="KW-0479">Metal-binding</keyword>
<dbReference type="PANTHER" id="PTHR10071">
    <property type="entry name" value="TRANSCRIPTION FACTOR GATA FAMILY MEMBER"/>
    <property type="match status" value="1"/>
</dbReference>
<dbReference type="PROSITE" id="PS50114">
    <property type="entry name" value="GATA_ZN_FINGER_2"/>
    <property type="match status" value="1"/>
</dbReference>
<dbReference type="GO" id="GO:0000122">
    <property type="term" value="P:negative regulation of transcription by RNA polymerase II"/>
    <property type="evidence" value="ECO:0007669"/>
    <property type="project" value="TreeGrafter"/>
</dbReference>
<dbReference type="InterPro" id="IPR013860">
    <property type="entry name" value="AreA_GATA"/>
</dbReference>
<keyword evidence="4" id="KW-0862">Zinc</keyword>
<dbReference type="OrthoDB" id="515401at2759"/>
<dbReference type="EMBL" id="ML996688">
    <property type="protein sequence ID" value="KAF2404268.1"/>
    <property type="molecule type" value="Genomic_DNA"/>
</dbReference>
<keyword evidence="7" id="KW-0804">Transcription</keyword>
<dbReference type="InterPro" id="IPR039355">
    <property type="entry name" value="Transcription_factor_GATA"/>
</dbReference>
<evidence type="ECO:0000256" key="5">
    <source>
        <dbReference type="ARBA" id="ARBA00023015"/>
    </source>
</evidence>
<keyword evidence="8" id="KW-0539">Nucleus</keyword>
<dbReference type="GO" id="GO:0045944">
    <property type="term" value="P:positive regulation of transcription by RNA polymerase II"/>
    <property type="evidence" value="ECO:0007669"/>
    <property type="project" value="TreeGrafter"/>
</dbReference>
<dbReference type="CDD" id="cd00202">
    <property type="entry name" value="ZnF_GATA"/>
    <property type="match status" value="1"/>
</dbReference>
<evidence type="ECO:0000313" key="13">
    <source>
        <dbReference type="Proteomes" id="UP000799640"/>
    </source>
</evidence>
<evidence type="ECO:0000256" key="2">
    <source>
        <dbReference type="ARBA" id="ARBA00022723"/>
    </source>
</evidence>
<feature type="compositionally biased region" description="Low complexity" evidence="10">
    <location>
        <begin position="747"/>
        <end position="760"/>
    </location>
</feature>
<gene>
    <name evidence="12" type="ORF">EJ06DRAFT_553177</name>
</gene>
<dbReference type="GO" id="GO:0000978">
    <property type="term" value="F:RNA polymerase II cis-regulatory region sequence-specific DNA binding"/>
    <property type="evidence" value="ECO:0007669"/>
    <property type="project" value="TreeGrafter"/>
</dbReference>
<feature type="compositionally biased region" description="Polar residues" evidence="10">
    <location>
        <begin position="771"/>
        <end position="799"/>
    </location>
</feature>
<feature type="compositionally biased region" description="Low complexity" evidence="10">
    <location>
        <begin position="77"/>
        <end position="91"/>
    </location>
</feature>
<dbReference type="GO" id="GO:0042128">
    <property type="term" value="P:nitrate assimilation"/>
    <property type="evidence" value="ECO:0007669"/>
    <property type="project" value="UniProtKB-KW"/>
</dbReference>
<dbReference type="InterPro" id="IPR000679">
    <property type="entry name" value="Znf_GATA"/>
</dbReference>
<dbReference type="PRINTS" id="PR00619">
    <property type="entry name" value="GATAZNFINGER"/>
</dbReference>
<proteinExistence type="predicted"/>
<evidence type="ECO:0000256" key="9">
    <source>
        <dbReference type="PROSITE-ProRule" id="PRU00094"/>
    </source>
</evidence>
<evidence type="ECO:0000256" key="4">
    <source>
        <dbReference type="ARBA" id="ARBA00022833"/>
    </source>
</evidence>
<feature type="compositionally biased region" description="Gly residues" evidence="10">
    <location>
        <begin position="10"/>
        <end position="20"/>
    </location>
</feature>
<feature type="region of interest" description="Disordered" evidence="10">
    <location>
        <begin position="1"/>
        <end position="22"/>
    </location>
</feature>
<feature type="compositionally biased region" description="Polar residues" evidence="10">
    <location>
        <begin position="232"/>
        <end position="243"/>
    </location>
</feature>
<dbReference type="Pfam" id="PF00320">
    <property type="entry name" value="GATA"/>
    <property type="match status" value="1"/>
</dbReference>
<dbReference type="PROSITE" id="PS00344">
    <property type="entry name" value="GATA_ZN_FINGER_1"/>
    <property type="match status" value="1"/>
</dbReference>
<keyword evidence="6" id="KW-0534">Nitrate assimilation</keyword>
<feature type="compositionally biased region" description="Basic and acidic residues" evidence="10">
    <location>
        <begin position="299"/>
        <end position="311"/>
    </location>
</feature>
<feature type="region of interest" description="Disordered" evidence="10">
    <location>
        <begin position="299"/>
        <end position="325"/>
    </location>
</feature>
<feature type="domain" description="GATA-type" evidence="11">
    <location>
        <begin position="691"/>
        <end position="744"/>
    </location>
</feature>
<feature type="compositionally biased region" description="Gly residues" evidence="10">
    <location>
        <begin position="889"/>
        <end position="898"/>
    </location>
</feature>
<dbReference type="Pfam" id="PF08550">
    <property type="entry name" value="GATA_AreA"/>
    <property type="match status" value="1"/>
</dbReference>
<feature type="region of interest" description="Disordered" evidence="10">
    <location>
        <begin position="575"/>
        <end position="697"/>
    </location>
</feature>
<sequence>MSAAHHGERGGGGGGGGGATGHTAHFADDLDVASHVFSNLSSFPPHHTSASAAFPSPSSPSTTSTQFHHPRHFHDYSGSSSTVQSLTSSSTQDGTLDFSTREGALRKGVLEESYFPVWKDGAGGLSLDDPEEMQRNDPLATQVWKLYSRAKSQLPNAERMENLTWRMMSMNLRRLELERKGSKRKPTSAPSTAPSGIAQLRKSSGQTNRMSQPTSTANNDPMNLDDFLVPTSIGTPSGLSPSPSADRLAPTATSAIPIRKPSHASDDMHIARASAPVAQPVMRRAEEFGYVQRHVRKTSIDERRPPKRRADASPQVPPVNGLVIPNEPNAEANLGNYSLDQGQQHYSHSHPAQHSQAPFSLDTFNLESDPIINSAGPFQQHFAFSPSASPHVNFSGHTAIYNASSMASSLNSTDFYSPPGSAYPSTVSTPQPIAEGEHMYFERHGGQHAIHGFTPQRTTNLSNSMQPQYIFNPNSDQIFSAVTSTGPVPHFTASSFPQSRVVNPSHVLHPEYSNATCIGNPPASQHDAVFTFGDSDENEEEEGGAFADRTLVMPEYQSLEDPSVDLAGGFQWETNLSNQFNPTPARYPAGPPRKTVTIGGTEMVPSPPEWGGGSLGRAHGSAASVSELRNRSDPRRQKIPRTASTPNAPGLLHGMHHHSHSSPNSPPESVFSSAAPSRPASPGGSKQTEQNGQPTTCTNCFTQTTPLWRRNPEGHPLCNACGLFLKLHGVVRPLSLKTDVIKKRNRGSGSVAAVGASSTRSSKKPSRKNSIVQAPVTTPTSTKSANESESPKSVTGSVSATTPGMTGAAAGKGSVVPIAPGPPKAPGSSGSSAGRGVTVAPKRPQRSSRGGVQDLDMGDAEDTSGKTPARKPDGKQSALGTHQVFPGAMGQGVSGPGTGPQEWEWLTMSL</sequence>